<evidence type="ECO:0000256" key="4">
    <source>
        <dbReference type="ARBA" id="ARBA00031405"/>
    </source>
</evidence>
<name>A0A8S3W950_PARAO</name>
<dbReference type="PANTHER" id="PTHR31383">
    <property type="entry name" value="OXIDATIVE STRESS-RESPONSE SERINE-RICH PROTEIN 1"/>
    <property type="match status" value="1"/>
</dbReference>
<comment type="caution">
    <text evidence="5">The sequence shown here is derived from an EMBL/GenBank/DDBJ whole genome shotgun (WGS) entry which is preliminary data.</text>
</comment>
<dbReference type="PANTHER" id="PTHR31383:SF2">
    <property type="entry name" value="OXIDATIVE STRESS-RESPONSIVE SERINE-RICH PROTEIN 1"/>
    <property type="match status" value="1"/>
</dbReference>
<sequence>MIILSLFVHLLEFRIRLQRNIYFHDIILFELMHKWQEKNHISQRKLFGIKPCIQNYKCACSPQKKNKNINICKKKHNRILREPVLKLAQCMAKNEKGIELANQCKWSIRKTNSDILSLKALVDNCNQLSISSGSAELNFKTKSNNDIKCWKNNVLVEKQGKESSLEKSHTGSCSQQALNPPCDVTIDELASYFETLVHIPKKMSSMAEMMYI</sequence>
<dbReference type="Proteomes" id="UP000691718">
    <property type="component" value="Unassembled WGS sequence"/>
</dbReference>
<proteinExistence type="predicted"/>
<evidence type="ECO:0000256" key="2">
    <source>
        <dbReference type="ARBA" id="ARBA00022553"/>
    </source>
</evidence>
<evidence type="ECO:0000313" key="5">
    <source>
        <dbReference type="EMBL" id="CAG4947798.1"/>
    </source>
</evidence>
<dbReference type="AlphaFoldDB" id="A0A8S3W950"/>
<keyword evidence="6" id="KW-1185">Reference proteome</keyword>
<dbReference type="GO" id="GO:0070301">
    <property type="term" value="P:cellular response to hydrogen peroxide"/>
    <property type="evidence" value="ECO:0007669"/>
    <property type="project" value="TreeGrafter"/>
</dbReference>
<dbReference type="EMBL" id="CAJQZP010000212">
    <property type="protein sequence ID" value="CAG4947798.1"/>
    <property type="molecule type" value="Genomic_DNA"/>
</dbReference>
<keyword evidence="2" id="KW-0597">Phosphoprotein</keyword>
<dbReference type="OrthoDB" id="10045817at2759"/>
<evidence type="ECO:0000256" key="3">
    <source>
        <dbReference type="ARBA" id="ARBA00029721"/>
    </source>
</evidence>
<evidence type="ECO:0000313" key="6">
    <source>
        <dbReference type="Proteomes" id="UP000691718"/>
    </source>
</evidence>
<organism evidence="5 6">
    <name type="scientific">Parnassius apollo</name>
    <name type="common">Apollo butterfly</name>
    <name type="synonym">Papilio apollo</name>
    <dbReference type="NCBI Taxonomy" id="110799"/>
    <lineage>
        <taxon>Eukaryota</taxon>
        <taxon>Metazoa</taxon>
        <taxon>Ecdysozoa</taxon>
        <taxon>Arthropoda</taxon>
        <taxon>Hexapoda</taxon>
        <taxon>Insecta</taxon>
        <taxon>Pterygota</taxon>
        <taxon>Neoptera</taxon>
        <taxon>Endopterygota</taxon>
        <taxon>Lepidoptera</taxon>
        <taxon>Glossata</taxon>
        <taxon>Ditrysia</taxon>
        <taxon>Papilionoidea</taxon>
        <taxon>Papilionidae</taxon>
        <taxon>Parnassiinae</taxon>
        <taxon>Parnassini</taxon>
        <taxon>Parnassius</taxon>
        <taxon>Parnassius</taxon>
    </lineage>
</organism>
<dbReference type="InterPro" id="IPR008494">
    <property type="entry name" value="DUF776"/>
</dbReference>
<protein>
    <recommendedName>
        <fullName evidence="1">Oxidative stress-responsive serine-rich protein 1</fullName>
    </recommendedName>
    <alternativeName>
        <fullName evidence="4">Oxidative stress-responsive protein 1</fullName>
    </alternativeName>
    <alternativeName>
        <fullName evidence="3">Peroxide-inducible transcript 1 protein</fullName>
    </alternativeName>
</protein>
<gene>
    <name evidence="5" type="ORF">PAPOLLO_LOCUS3709</name>
</gene>
<reference evidence="5" key="1">
    <citation type="submission" date="2021-04" db="EMBL/GenBank/DDBJ databases">
        <authorList>
            <person name="Tunstrom K."/>
        </authorList>
    </citation>
    <scope>NUCLEOTIDE SEQUENCE</scope>
</reference>
<accession>A0A8S3W950</accession>
<evidence type="ECO:0000256" key="1">
    <source>
        <dbReference type="ARBA" id="ARBA00015005"/>
    </source>
</evidence>